<evidence type="ECO:0008006" key="3">
    <source>
        <dbReference type="Google" id="ProtNLM"/>
    </source>
</evidence>
<dbReference type="PANTHER" id="PTHR46481:SF7">
    <property type="entry name" value="ZINC FINGER BED DOMAIN-CONTAINING PROTEIN RICESLEEPER 2-LIKE"/>
    <property type="match status" value="1"/>
</dbReference>
<dbReference type="EMBL" id="JAIQCV010000002">
    <property type="protein sequence ID" value="KAH1122320.1"/>
    <property type="molecule type" value="Genomic_DNA"/>
</dbReference>
<protein>
    <recommendedName>
        <fullName evidence="3">hAT-like transposase RNase-H fold domain-containing protein</fullName>
    </recommendedName>
</protein>
<comment type="caution">
    <text evidence="1">The sequence shown here is derived from an EMBL/GenBank/DDBJ whole genome shotgun (WGS) entry which is preliminary data.</text>
</comment>
<dbReference type="OrthoDB" id="961221at2759"/>
<organism evidence="1 2">
    <name type="scientific">Gossypium stocksii</name>
    <dbReference type="NCBI Taxonomy" id="47602"/>
    <lineage>
        <taxon>Eukaryota</taxon>
        <taxon>Viridiplantae</taxon>
        <taxon>Streptophyta</taxon>
        <taxon>Embryophyta</taxon>
        <taxon>Tracheophyta</taxon>
        <taxon>Spermatophyta</taxon>
        <taxon>Magnoliopsida</taxon>
        <taxon>eudicotyledons</taxon>
        <taxon>Gunneridae</taxon>
        <taxon>Pentapetalae</taxon>
        <taxon>rosids</taxon>
        <taxon>malvids</taxon>
        <taxon>Malvales</taxon>
        <taxon>Malvaceae</taxon>
        <taxon>Malvoideae</taxon>
        <taxon>Gossypium</taxon>
    </lineage>
</organism>
<proteinExistence type="predicted"/>
<dbReference type="InterPro" id="IPR012337">
    <property type="entry name" value="RNaseH-like_sf"/>
</dbReference>
<dbReference type="SUPFAM" id="SSF53098">
    <property type="entry name" value="Ribonuclease H-like"/>
    <property type="match status" value="1"/>
</dbReference>
<dbReference type="AlphaFoldDB" id="A0A9D3WFD5"/>
<dbReference type="PANTHER" id="PTHR46481">
    <property type="entry name" value="ZINC FINGER BED DOMAIN-CONTAINING PROTEIN 4"/>
    <property type="match status" value="1"/>
</dbReference>
<sequence length="139" mass="15902">MIVIVDNATLNDIAMSFLKKKYNLTVVVEGKYLHMRCITHIINVIVNDGLNEMNDLVARVRGAVKYIRQCPSRLAKFKERVKDAHIESKSFLCLDVSTRSNSTYLMLEQAQKFERSFEAFDSVDLYYKGELLMGDGVSN</sequence>
<accession>A0A9D3WFD5</accession>
<dbReference type="Proteomes" id="UP000828251">
    <property type="component" value="Unassembled WGS sequence"/>
</dbReference>
<dbReference type="InterPro" id="IPR052035">
    <property type="entry name" value="ZnF_BED_domain_contain"/>
</dbReference>
<evidence type="ECO:0000313" key="2">
    <source>
        <dbReference type="Proteomes" id="UP000828251"/>
    </source>
</evidence>
<keyword evidence="2" id="KW-1185">Reference proteome</keyword>
<evidence type="ECO:0000313" key="1">
    <source>
        <dbReference type="EMBL" id="KAH1122320.1"/>
    </source>
</evidence>
<name>A0A9D3WFD5_9ROSI</name>
<reference evidence="1 2" key="1">
    <citation type="journal article" date="2021" name="Plant Biotechnol. J.">
        <title>Multi-omics assisted identification of the key and species-specific regulatory components of drought-tolerant mechanisms in Gossypium stocksii.</title>
        <authorList>
            <person name="Yu D."/>
            <person name="Ke L."/>
            <person name="Zhang D."/>
            <person name="Wu Y."/>
            <person name="Sun Y."/>
            <person name="Mei J."/>
            <person name="Sun J."/>
            <person name="Sun Y."/>
        </authorList>
    </citation>
    <scope>NUCLEOTIDE SEQUENCE [LARGE SCALE GENOMIC DNA]</scope>
    <source>
        <strain evidence="2">cv. E1</strain>
        <tissue evidence="1">Leaf</tissue>
    </source>
</reference>
<gene>
    <name evidence="1" type="ORF">J1N35_005480</name>
</gene>